<dbReference type="Pfam" id="PF14833">
    <property type="entry name" value="NAD_binding_11"/>
    <property type="match status" value="1"/>
</dbReference>
<dbReference type="Proteomes" id="UP000071561">
    <property type="component" value="Chromosome"/>
</dbReference>
<feature type="domain" description="6-phosphogluconate dehydrogenase NADP-binding" evidence="4">
    <location>
        <begin position="5"/>
        <end position="162"/>
    </location>
</feature>
<dbReference type="Pfam" id="PF03446">
    <property type="entry name" value="NAD_binding_2"/>
    <property type="match status" value="1"/>
</dbReference>
<evidence type="ECO:0000259" key="5">
    <source>
        <dbReference type="Pfam" id="PF14833"/>
    </source>
</evidence>
<dbReference type="InterPro" id="IPR015815">
    <property type="entry name" value="HIBADH-related"/>
</dbReference>
<dbReference type="GO" id="GO:0050661">
    <property type="term" value="F:NADP binding"/>
    <property type="evidence" value="ECO:0007669"/>
    <property type="project" value="InterPro"/>
</dbReference>
<dbReference type="InterPro" id="IPR029154">
    <property type="entry name" value="HIBADH-like_NADP-bd"/>
</dbReference>
<dbReference type="PIRSF" id="PIRSF000103">
    <property type="entry name" value="HIBADH"/>
    <property type="match status" value="1"/>
</dbReference>
<proteinExistence type="predicted"/>
<evidence type="ECO:0000256" key="2">
    <source>
        <dbReference type="ARBA" id="ARBA00023027"/>
    </source>
</evidence>
<feature type="active site" evidence="3">
    <location>
        <position position="173"/>
    </location>
</feature>
<evidence type="ECO:0000256" key="1">
    <source>
        <dbReference type="ARBA" id="ARBA00023002"/>
    </source>
</evidence>
<organism evidence="6 7">
    <name type="scientific">Pedobacter cryoconitis</name>
    <dbReference type="NCBI Taxonomy" id="188932"/>
    <lineage>
        <taxon>Bacteria</taxon>
        <taxon>Pseudomonadati</taxon>
        <taxon>Bacteroidota</taxon>
        <taxon>Sphingobacteriia</taxon>
        <taxon>Sphingobacteriales</taxon>
        <taxon>Sphingobacteriaceae</taxon>
        <taxon>Pedobacter</taxon>
    </lineage>
</organism>
<dbReference type="Gene3D" id="1.10.1040.10">
    <property type="entry name" value="N-(1-d-carboxylethyl)-l-norvaline Dehydrogenase, domain 2"/>
    <property type="match status" value="1"/>
</dbReference>
<dbReference type="SUPFAM" id="SSF48179">
    <property type="entry name" value="6-phosphogluconate dehydrogenase C-terminal domain-like"/>
    <property type="match status" value="1"/>
</dbReference>
<dbReference type="AlphaFoldDB" id="A0A127V7U6"/>
<feature type="domain" description="3-hydroxyisobutyrate dehydrogenase-like NAD-binding" evidence="5">
    <location>
        <begin position="167"/>
        <end position="274"/>
    </location>
</feature>
<dbReference type="PANTHER" id="PTHR43580">
    <property type="entry name" value="OXIDOREDUCTASE GLYR1-RELATED"/>
    <property type="match status" value="1"/>
</dbReference>
<dbReference type="InterPro" id="IPR051265">
    <property type="entry name" value="HIBADH-related_NP60_sf"/>
</dbReference>
<dbReference type="OrthoDB" id="9786703at2"/>
<dbReference type="InterPro" id="IPR006115">
    <property type="entry name" value="6PGDH_NADP-bd"/>
</dbReference>
<dbReference type="SUPFAM" id="SSF51735">
    <property type="entry name" value="NAD(P)-binding Rossmann-fold domains"/>
    <property type="match status" value="1"/>
</dbReference>
<gene>
    <name evidence="6" type="ORF">AY601_0399</name>
</gene>
<dbReference type="GO" id="GO:0016491">
    <property type="term" value="F:oxidoreductase activity"/>
    <property type="evidence" value="ECO:0007669"/>
    <property type="project" value="UniProtKB-KW"/>
</dbReference>
<dbReference type="InterPro" id="IPR036291">
    <property type="entry name" value="NAD(P)-bd_dom_sf"/>
</dbReference>
<accession>A0A127V7U6</accession>
<protein>
    <submittedName>
        <fullName evidence="6">6-phosphogluconate dehydrogenase</fullName>
    </submittedName>
</protein>
<keyword evidence="7" id="KW-1185">Reference proteome</keyword>
<dbReference type="Gene3D" id="3.40.50.720">
    <property type="entry name" value="NAD(P)-binding Rossmann-like Domain"/>
    <property type="match status" value="1"/>
</dbReference>
<dbReference type="PATRIC" id="fig|188932.3.peg.407"/>
<keyword evidence="2" id="KW-0520">NAD</keyword>
<evidence type="ECO:0000259" key="4">
    <source>
        <dbReference type="Pfam" id="PF03446"/>
    </source>
</evidence>
<dbReference type="InterPro" id="IPR008927">
    <property type="entry name" value="6-PGluconate_DH-like_C_sf"/>
</dbReference>
<dbReference type="EMBL" id="CP014504">
    <property type="protein sequence ID" value="AMP97361.1"/>
    <property type="molecule type" value="Genomic_DNA"/>
</dbReference>
<dbReference type="InterPro" id="IPR013328">
    <property type="entry name" value="6PGD_dom2"/>
</dbReference>
<keyword evidence="1" id="KW-0560">Oxidoreductase</keyword>
<reference evidence="6 7" key="1">
    <citation type="submission" date="2016-03" db="EMBL/GenBank/DDBJ databases">
        <title>Complete genome sequence of Pedobacter cryoconitis PAMC 27485.</title>
        <authorList>
            <person name="Lee J."/>
            <person name="Kim O.-S."/>
        </authorList>
    </citation>
    <scope>NUCLEOTIDE SEQUENCE [LARGE SCALE GENOMIC DNA]</scope>
    <source>
        <strain evidence="6 7">PAMC 27485</strain>
    </source>
</reference>
<evidence type="ECO:0000313" key="6">
    <source>
        <dbReference type="EMBL" id="AMP97361.1"/>
    </source>
</evidence>
<dbReference type="PANTHER" id="PTHR43580:SF2">
    <property type="entry name" value="CYTOKINE-LIKE NUCLEAR FACTOR N-PAC"/>
    <property type="match status" value="1"/>
</dbReference>
<sequence length="282" mass="30039">MKNKKIGWIGLGKMGQPMSGQLLKAGYQVYVYGRSEQDTQLMATKGAVVSPSVLTLTNTVDVLFLMVTDDLAIDDIFKSETGILSAELTGKTIVNMSTVSPAINREMAALCKEKGAFYLDAPVSGSVKQAEEAKLVVMAGGEESVYENIKPLFGILGSSSSLIGEIGAGNLAKLSINTLLAIEAQGLAEVINFGEQHGISAEKIMSIINNGALGSIFMKLKGELIINDNYNPAFALKLLTKDLRLAKAEGLDSPLGNTVCKTFQEAEAEFGNEDLIAIKKQL</sequence>
<dbReference type="GO" id="GO:0051287">
    <property type="term" value="F:NAD binding"/>
    <property type="evidence" value="ECO:0007669"/>
    <property type="project" value="InterPro"/>
</dbReference>
<evidence type="ECO:0000313" key="7">
    <source>
        <dbReference type="Proteomes" id="UP000071561"/>
    </source>
</evidence>
<dbReference type="KEGG" id="pcm:AY601_0399"/>
<evidence type="ECO:0000256" key="3">
    <source>
        <dbReference type="PIRSR" id="PIRSR000103-1"/>
    </source>
</evidence>
<name>A0A127V7U6_9SPHI</name>